<dbReference type="EMBL" id="UYRT01100754">
    <property type="protein sequence ID" value="VDN42691.1"/>
    <property type="molecule type" value="Genomic_DNA"/>
</dbReference>
<evidence type="ECO:0000313" key="1">
    <source>
        <dbReference type="EMBL" id="VDN42691.1"/>
    </source>
</evidence>
<dbReference type="Proteomes" id="UP000271098">
    <property type="component" value="Unassembled WGS sequence"/>
</dbReference>
<name>A0A183ETN5_9BILA</name>
<dbReference type="WBParaSite" id="GPUH_0002435601-mRNA-1">
    <property type="protein sequence ID" value="GPUH_0002435601-mRNA-1"/>
    <property type="gene ID" value="GPUH_0002435601"/>
</dbReference>
<accession>A0A183ETN5</accession>
<reference evidence="3" key="1">
    <citation type="submission" date="2016-06" db="UniProtKB">
        <authorList>
            <consortium name="WormBaseParasite"/>
        </authorList>
    </citation>
    <scope>IDENTIFICATION</scope>
</reference>
<sequence length="69" mass="7816">MMTVAMTKTATLTMITTASVELMMVKATSPCWSQRDLKILLLQRNSKIKSKIGCARKKQQRCVAVHTFR</sequence>
<protein>
    <submittedName>
        <fullName evidence="3">Secreted protein</fullName>
    </submittedName>
</protein>
<organism evidence="3">
    <name type="scientific">Gongylonema pulchrum</name>
    <dbReference type="NCBI Taxonomy" id="637853"/>
    <lineage>
        <taxon>Eukaryota</taxon>
        <taxon>Metazoa</taxon>
        <taxon>Ecdysozoa</taxon>
        <taxon>Nematoda</taxon>
        <taxon>Chromadorea</taxon>
        <taxon>Rhabditida</taxon>
        <taxon>Spirurina</taxon>
        <taxon>Spiruromorpha</taxon>
        <taxon>Spiruroidea</taxon>
        <taxon>Gongylonematidae</taxon>
        <taxon>Gongylonema</taxon>
    </lineage>
</organism>
<evidence type="ECO:0000313" key="2">
    <source>
        <dbReference type="Proteomes" id="UP000271098"/>
    </source>
</evidence>
<dbReference type="AlphaFoldDB" id="A0A183ETN5"/>
<keyword evidence="2" id="KW-1185">Reference proteome</keyword>
<reference evidence="1 2" key="2">
    <citation type="submission" date="2018-11" db="EMBL/GenBank/DDBJ databases">
        <authorList>
            <consortium name="Pathogen Informatics"/>
        </authorList>
    </citation>
    <scope>NUCLEOTIDE SEQUENCE [LARGE SCALE GENOMIC DNA]</scope>
</reference>
<gene>
    <name evidence="1" type="ORF">GPUH_LOCUS24326</name>
</gene>
<proteinExistence type="predicted"/>
<evidence type="ECO:0000313" key="3">
    <source>
        <dbReference type="WBParaSite" id="GPUH_0002435601-mRNA-1"/>
    </source>
</evidence>